<dbReference type="EMBL" id="LAZR01052269">
    <property type="protein sequence ID" value="KKK83336.1"/>
    <property type="molecule type" value="Genomic_DNA"/>
</dbReference>
<comment type="caution">
    <text evidence="1">The sequence shown here is derived from an EMBL/GenBank/DDBJ whole genome shotgun (WGS) entry which is preliminary data.</text>
</comment>
<evidence type="ECO:0000313" key="1">
    <source>
        <dbReference type="EMBL" id="KKK83336.1"/>
    </source>
</evidence>
<accession>A0A0F9BFY6</accession>
<reference evidence="1" key="1">
    <citation type="journal article" date="2015" name="Nature">
        <title>Complex archaea that bridge the gap between prokaryotes and eukaryotes.</title>
        <authorList>
            <person name="Spang A."/>
            <person name="Saw J.H."/>
            <person name="Jorgensen S.L."/>
            <person name="Zaremba-Niedzwiedzka K."/>
            <person name="Martijn J."/>
            <person name="Lind A.E."/>
            <person name="van Eijk R."/>
            <person name="Schleper C."/>
            <person name="Guy L."/>
            <person name="Ettema T.J."/>
        </authorList>
    </citation>
    <scope>NUCLEOTIDE SEQUENCE</scope>
</reference>
<name>A0A0F9BFY6_9ZZZZ</name>
<proteinExistence type="predicted"/>
<gene>
    <name evidence="1" type="ORF">LCGC14_2794440</name>
</gene>
<dbReference type="AlphaFoldDB" id="A0A0F9BFY6"/>
<organism evidence="1">
    <name type="scientific">marine sediment metagenome</name>
    <dbReference type="NCBI Taxonomy" id="412755"/>
    <lineage>
        <taxon>unclassified sequences</taxon>
        <taxon>metagenomes</taxon>
        <taxon>ecological metagenomes</taxon>
    </lineage>
</organism>
<sequence>MKLNDFTAGIQKDLLTHVRCQFGWHGGMGDPPNNDTILAIARGTIEFIEGWEDIDSTGPSSSVSCEGCLI</sequence>
<protein>
    <submittedName>
        <fullName evidence="1">Uncharacterized protein</fullName>
    </submittedName>
</protein>